<gene>
    <name evidence="2" type="ORF">OG398_11025</name>
</gene>
<dbReference type="InterPro" id="IPR011008">
    <property type="entry name" value="Dimeric_a/b-barrel"/>
</dbReference>
<feature type="domain" description="ABM" evidence="1">
    <location>
        <begin position="7"/>
        <end position="71"/>
    </location>
</feature>
<protein>
    <submittedName>
        <fullName evidence="2">Antibiotic biosynthesis monooxygenase</fullName>
    </submittedName>
</protein>
<name>A0AAU2VN31_9ACTN</name>
<keyword evidence="2" id="KW-0503">Monooxygenase</keyword>
<dbReference type="Gene3D" id="3.30.70.100">
    <property type="match status" value="1"/>
</dbReference>
<organism evidence="2">
    <name type="scientific">Streptomyces sp. NBC_00008</name>
    <dbReference type="NCBI Taxonomy" id="2903610"/>
    <lineage>
        <taxon>Bacteria</taxon>
        <taxon>Bacillati</taxon>
        <taxon>Actinomycetota</taxon>
        <taxon>Actinomycetes</taxon>
        <taxon>Kitasatosporales</taxon>
        <taxon>Streptomycetaceae</taxon>
        <taxon>Streptomyces</taxon>
    </lineage>
</organism>
<dbReference type="EMBL" id="CP108313">
    <property type="protein sequence ID" value="WTW68760.1"/>
    <property type="molecule type" value="Genomic_DNA"/>
</dbReference>
<dbReference type="SUPFAM" id="SSF54909">
    <property type="entry name" value="Dimeric alpha+beta barrel"/>
    <property type="match status" value="1"/>
</dbReference>
<dbReference type="GO" id="GO:0004497">
    <property type="term" value="F:monooxygenase activity"/>
    <property type="evidence" value="ECO:0007669"/>
    <property type="project" value="UniProtKB-KW"/>
</dbReference>
<accession>A0AAU2VN31</accession>
<dbReference type="AlphaFoldDB" id="A0AAU2VN31"/>
<keyword evidence="2" id="KW-0560">Oxidoreductase</keyword>
<sequence>MSGADAVTVLIEIHAKDGQEEDARHALLHAIETSAKPGLISSTEYEDFDDSGAFYAIQVWEDMEAFHAHMEDASENGMNEAIQVLRAHPRTAVLRAIG</sequence>
<evidence type="ECO:0000313" key="2">
    <source>
        <dbReference type="EMBL" id="WTW68760.1"/>
    </source>
</evidence>
<proteinExistence type="predicted"/>
<dbReference type="Pfam" id="PF03992">
    <property type="entry name" value="ABM"/>
    <property type="match status" value="1"/>
</dbReference>
<evidence type="ECO:0000259" key="1">
    <source>
        <dbReference type="Pfam" id="PF03992"/>
    </source>
</evidence>
<dbReference type="InterPro" id="IPR007138">
    <property type="entry name" value="ABM_dom"/>
</dbReference>
<reference evidence="2" key="1">
    <citation type="submission" date="2022-10" db="EMBL/GenBank/DDBJ databases">
        <title>The complete genomes of actinobacterial strains from the NBC collection.</title>
        <authorList>
            <person name="Joergensen T.S."/>
            <person name="Alvarez Arevalo M."/>
            <person name="Sterndorff E.B."/>
            <person name="Faurdal D."/>
            <person name="Vuksanovic O."/>
            <person name="Mourched A.-S."/>
            <person name="Charusanti P."/>
            <person name="Shaw S."/>
            <person name="Blin K."/>
            <person name="Weber T."/>
        </authorList>
    </citation>
    <scope>NUCLEOTIDE SEQUENCE</scope>
    <source>
        <strain evidence="2">NBC_00008</strain>
    </source>
</reference>